<protein>
    <submittedName>
        <fullName evidence="3">DUF1983 domain-containing protein</fullName>
    </submittedName>
</protein>
<dbReference type="InterPro" id="IPR036116">
    <property type="entry name" value="FN3_sf"/>
</dbReference>
<keyword evidence="3" id="KW-0614">Plasmid</keyword>
<gene>
    <name evidence="3" type="ORF">QE207_00340</name>
    <name evidence="4" type="ORF">QE207_05505</name>
</gene>
<evidence type="ECO:0000259" key="2">
    <source>
        <dbReference type="PROSITE" id="PS50853"/>
    </source>
</evidence>
<dbReference type="EMBL" id="CP123498">
    <property type="protein sequence ID" value="WGL96042.1"/>
    <property type="molecule type" value="Genomic_DNA"/>
</dbReference>
<evidence type="ECO:0000313" key="4">
    <source>
        <dbReference type="EMBL" id="WGL96042.1"/>
    </source>
</evidence>
<dbReference type="SMART" id="SM00060">
    <property type="entry name" value="FN3"/>
    <property type="match status" value="2"/>
</dbReference>
<dbReference type="Pfam" id="PF13550">
    <property type="entry name" value="Phage-tail_3"/>
    <property type="match status" value="1"/>
</dbReference>
<geneLocation type="plasmid" evidence="3 5">
    <name>paIh1</name>
</geneLocation>
<dbReference type="InterPro" id="IPR013783">
    <property type="entry name" value="Ig-like_fold"/>
</dbReference>
<keyword evidence="1" id="KW-0472">Membrane</keyword>
<dbReference type="PANTHER" id="PTHR36251">
    <property type="entry name" value="FELS-1 PROPHAGE HOST SPECIFICITY PROTEIN-RELATED"/>
    <property type="match status" value="1"/>
</dbReference>
<dbReference type="CDD" id="cd00063">
    <property type="entry name" value="FN3"/>
    <property type="match status" value="2"/>
</dbReference>
<keyword evidence="1" id="KW-1133">Transmembrane helix</keyword>
<dbReference type="Gene3D" id="2.60.40.10">
    <property type="entry name" value="Immunoglobulins"/>
    <property type="match status" value="1"/>
</dbReference>
<dbReference type="EMBL" id="CP123491">
    <property type="protein sequence ID" value="WGL93746.1"/>
    <property type="molecule type" value="Genomic_DNA"/>
</dbReference>
<feature type="transmembrane region" description="Helical" evidence="1">
    <location>
        <begin position="12"/>
        <end position="35"/>
    </location>
</feature>
<dbReference type="PANTHER" id="PTHR36251:SF2">
    <property type="entry name" value="GIFSY-2 PROPHAGE HOST SPECIFICITY PROTEIN J, PHAGE LAMBDA"/>
    <property type="match status" value="1"/>
</dbReference>
<reference evidence="3" key="1">
    <citation type="submission" date="2023-04" db="EMBL/GenBank/DDBJ databases">
        <title>Genome dynamics across the evolutionary transition to endosymbiosis.</title>
        <authorList>
            <person name="Siozios S."/>
            <person name="Nadal-Jimenez P."/>
            <person name="Azagi T."/>
            <person name="Sprong H."/>
            <person name="Frost C.L."/>
            <person name="Parratt S.R."/>
            <person name="Taylor G."/>
            <person name="Brettell L."/>
            <person name="Lew K.C."/>
            <person name="Croft L."/>
            <person name="King K.C."/>
            <person name="Brockhurst M.A."/>
            <person name="Hypsa V."/>
            <person name="Novakova E."/>
            <person name="Darby A.C."/>
            <person name="Hurst G.D.D."/>
        </authorList>
    </citation>
    <scope>NUCLEOTIDE SEQUENCE</scope>
    <source>
        <strain evidence="3">AIh</strain>
        <plasmid evidence="3">paIh1</plasmid>
    </source>
</reference>
<evidence type="ECO:0000313" key="3">
    <source>
        <dbReference type="EMBL" id="WGL93746.1"/>
    </source>
</evidence>
<keyword evidence="1" id="KW-0812">Transmembrane</keyword>
<dbReference type="Pfam" id="PF09327">
    <property type="entry name" value="Phage_Tail_Tip"/>
    <property type="match status" value="1"/>
</dbReference>
<name>A0AA95GFF4_9GAMM</name>
<organism evidence="3 5">
    <name type="scientific">Arsenophonus nasoniae</name>
    <name type="common">son-killer infecting Nasonia vitripennis</name>
    <dbReference type="NCBI Taxonomy" id="638"/>
    <lineage>
        <taxon>Bacteria</taxon>
        <taxon>Pseudomonadati</taxon>
        <taxon>Pseudomonadota</taxon>
        <taxon>Gammaproteobacteria</taxon>
        <taxon>Enterobacterales</taxon>
        <taxon>Morganellaceae</taxon>
        <taxon>Arsenophonus</taxon>
    </lineage>
</organism>
<proteinExistence type="predicted"/>
<dbReference type="InterPro" id="IPR032876">
    <property type="entry name" value="J_dom"/>
</dbReference>
<dbReference type="Pfam" id="PF24489">
    <property type="entry name" value="Ig_J_second"/>
    <property type="match status" value="1"/>
</dbReference>
<dbReference type="InterPro" id="IPR015406">
    <property type="entry name" value="GpJ_CSF"/>
</dbReference>
<dbReference type="PROSITE" id="PS50853">
    <property type="entry name" value="FN3"/>
    <property type="match status" value="1"/>
</dbReference>
<dbReference type="RefSeq" id="WP_280628214.1">
    <property type="nucleotide sequence ID" value="NZ_CP123491.1"/>
</dbReference>
<dbReference type="InterPro" id="IPR053171">
    <property type="entry name" value="Viral_Tip_Attach_Protein"/>
</dbReference>
<feature type="domain" description="Fibronectin type-III" evidence="2">
    <location>
        <begin position="553"/>
        <end position="652"/>
    </location>
</feature>
<dbReference type="AlphaFoldDB" id="A0AA95GFF4"/>
<evidence type="ECO:0000256" key="1">
    <source>
        <dbReference type="SAM" id="Phobius"/>
    </source>
</evidence>
<dbReference type="InterPro" id="IPR057587">
    <property type="entry name" value="GpJ_Ig_second"/>
</dbReference>
<dbReference type="Proteomes" id="UP001177597">
    <property type="component" value="Chromosome"/>
</dbReference>
<dbReference type="Proteomes" id="UP001177597">
    <property type="component" value="Plasmid paIh1"/>
</dbReference>
<dbReference type="SUPFAM" id="SSF49265">
    <property type="entry name" value="Fibronectin type III"/>
    <property type="match status" value="1"/>
</dbReference>
<dbReference type="InterPro" id="IPR003961">
    <property type="entry name" value="FN3_dom"/>
</dbReference>
<sequence>MGKTVTNIISAGLMIAGVIATGGLGLALMAAGLAVQTAGSLLFQEKMPGGYREQAERKQILRSAAAAETVIVGKTVCSGLLFFAETKKGDQGVNETLHLAIAIAGHKISRIGNIWFNDDLIDSFGNKASYTLHNDRTDSDPFLLKEAPSWKEDMIGRGLAWLRFTLTYDAEKYPQGVPNIKFEIWGKEVFDPRTNKTTWSNNGALVILDYYRSYLKVPDEDINFESFKAAANLCDESVKTPEEDYEPRYTINGAYDLSESPASVLDNMHRCIAAEPTYIAGKHGILMQAYNGPATLRIEANQIIDTVNITPELPLRDATNAVYGTFIDAKQQYTKTDFTPVVVQEWVDEDGLEIKENMDYRFVSSPYQAQRLANLYLRKKRAGRRVQLTMNLDGYAYRPGDVVLFNLPNLGINDAEFRVAEWKFHPQEGVEILLEEDGEYIYEDIIGKPFDPPPFTELPTGGIAAPINLQFIPTTIGDVVQGYLSWQNSAADVRYNTINIIEDGKVIQTIQVPGERVDISGLPRGTYRVEVRSVNAAGAISQPAIRDFSIEAPPSPTSVLVTPGMSSLTAIPTISDSAAYGSNFEFWFSENKLKDTSENEVITNAKKIGQGQFWTQENLKPGNTYYFYIRTINSYGKSPFVEASGIPESLPGDILDEIEKKIGDSEAIKKLKEGINSSTEAILENAKGLNGNFQHYMRENGKMKAEIVRVDNFVVTETTALAESINQVRVTADKSWAAAENALQAKYDLEKGEASATFTNLVKIVYDGVSYDAGMVISAELKNEKVTTMMGFNAQQFAFYNPSNGKMDLFMYLQDGQVFINEAFINEAWLNSVIVIDKIQSENYVPAKTGFLLDAKNNKFEMNSSETGSRFTFDGTGLRLYDEKGQTRIEIALE</sequence>
<evidence type="ECO:0000313" key="5">
    <source>
        <dbReference type="Proteomes" id="UP001177597"/>
    </source>
</evidence>
<accession>A0AA95GFF4</accession>